<dbReference type="SUPFAM" id="SSF46894">
    <property type="entry name" value="C-terminal effector domain of the bipartite response regulators"/>
    <property type="match status" value="1"/>
</dbReference>
<dbReference type="GO" id="GO:0006355">
    <property type="term" value="P:regulation of DNA-templated transcription"/>
    <property type="evidence" value="ECO:0007669"/>
    <property type="project" value="InterPro"/>
</dbReference>
<dbReference type="EMBL" id="BARW01006818">
    <property type="protein sequence ID" value="GAI81140.1"/>
    <property type="molecule type" value="Genomic_DNA"/>
</dbReference>
<dbReference type="Pfam" id="PF00196">
    <property type="entry name" value="GerE"/>
    <property type="match status" value="1"/>
</dbReference>
<dbReference type="PRINTS" id="PR00038">
    <property type="entry name" value="HTHLUXR"/>
</dbReference>
<feature type="domain" description="HTH luxR-type" evidence="4">
    <location>
        <begin position="16"/>
        <end position="81"/>
    </location>
</feature>
<dbReference type="GO" id="GO:0003677">
    <property type="term" value="F:DNA binding"/>
    <property type="evidence" value="ECO:0007669"/>
    <property type="project" value="UniProtKB-KW"/>
</dbReference>
<evidence type="ECO:0000256" key="3">
    <source>
        <dbReference type="ARBA" id="ARBA00023163"/>
    </source>
</evidence>
<dbReference type="CDD" id="cd06170">
    <property type="entry name" value="LuxR_C_like"/>
    <property type="match status" value="1"/>
</dbReference>
<evidence type="ECO:0000256" key="1">
    <source>
        <dbReference type="ARBA" id="ARBA00023015"/>
    </source>
</evidence>
<evidence type="ECO:0000259" key="4">
    <source>
        <dbReference type="PROSITE" id="PS50043"/>
    </source>
</evidence>
<gene>
    <name evidence="5" type="ORF">S12H4_14307</name>
</gene>
<proteinExistence type="predicted"/>
<dbReference type="SMART" id="SM00421">
    <property type="entry name" value="HTH_LUXR"/>
    <property type="match status" value="1"/>
</dbReference>
<keyword evidence="3" id="KW-0804">Transcription</keyword>
<dbReference type="AlphaFoldDB" id="X1T0L0"/>
<sequence>MSVLETRHLGLMTKIDVDDKSFPTEIDRSILTLIAAGVTNKEIAKKRGRSPYTVKNQVEQIMHRLGAKNRAEAVAIAIRRRLI</sequence>
<name>X1T0L0_9ZZZZ</name>
<dbReference type="PANTHER" id="PTHR44688">
    <property type="entry name" value="DNA-BINDING TRANSCRIPTIONAL ACTIVATOR DEVR_DOSR"/>
    <property type="match status" value="1"/>
</dbReference>
<dbReference type="InterPro" id="IPR000792">
    <property type="entry name" value="Tscrpt_reg_LuxR_C"/>
</dbReference>
<evidence type="ECO:0000256" key="2">
    <source>
        <dbReference type="ARBA" id="ARBA00023125"/>
    </source>
</evidence>
<dbReference type="PROSITE" id="PS50043">
    <property type="entry name" value="HTH_LUXR_2"/>
    <property type="match status" value="1"/>
</dbReference>
<keyword evidence="1" id="KW-0805">Transcription regulation</keyword>
<protein>
    <recommendedName>
        <fullName evidence="4">HTH luxR-type domain-containing protein</fullName>
    </recommendedName>
</protein>
<comment type="caution">
    <text evidence="5">The sequence shown here is derived from an EMBL/GenBank/DDBJ whole genome shotgun (WGS) entry which is preliminary data.</text>
</comment>
<dbReference type="Gene3D" id="1.10.10.10">
    <property type="entry name" value="Winged helix-like DNA-binding domain superfamily/Winged helix DNA-binding domain"/>
    <property type="match status" value="1"/>
</dbReference>
<dbReference type="InterPro" id="IPR016032">
    <property type="entry name" value="Sig_transdc_resp-reg_C-effctor"/>
</dbReference>
<reference evidence="5" key="1">
    <citation type="journal article" date="2014" name="Front. Microbiol.">
        <title>High frequency of phylogenetically diverse reductive dehalogenase-homologous genes in deep subseafloor sedimentary metagenomes.</title>
        <authorList>
            <person name="Kawai M."/>
            <person name="Futagami T."/>
            <person name="Toyoda A."/>
            <person name="Takaki Y."/>
            <person name="Nishi S."/>
            <person name="Hori S."/>
            <person name="Arai W."/>
            <person name="Tsubouchi T."/>
            <person name="Morono Y."/>
            <person name="Uchiyama I."/>
            <person name="Ito T."/>
            <person name="Fujiyama A."/>
            <person name="Inagaki F."/>
            <person name="Takami H."/>
        </authorList>
    </citation>
    <scope>NUCLEOTIDE SEQUENCE</scope>
    <source>
        <strain evidence="5">Expedition CK06-06</strain>
    </source>
</reference>
<accession>X1T0L0</accession>
<organism evidence="5">
    <name type="scientific">marine sediment metagenome</name>
    <dbReference type="NCBI Taxonomy" id="412755"/>
    <lineage>
        <taxon>unclassified sequences</taxon>
        <taxon>metagenomes</taxon>
        <taxon>ecological metagenomes</taxon>
    </lineage>
</organism>
<dbReference type="InterPro" id="IPR036388">
    <property type="entry name" value="WH-like_DNA-bd_sf"/>
</dbReference>
<evidence type="ECO:0000313" key="5">
    <source>
        <dbReference type="EMBL" id="GAI81140.1"/>
    </source>
</evidence>
<dbReference type="PANTHER" id="PTHR44688:SF16">
    <property type="entry name" value="DNA-BINDING TRANSCRIPTIONAL ACTIVATOR DEVR_DOSR"/>
    <property type="match status" value="1"/>
</dbReference>
<keyword evidence="2" id="KW-0238">DNA-binding</keyword>